<evidence type="ECO:0000313" key="1">
    <source>
        <dbReference type="EMBL" id="MBD8505547.1"/>
    </source>
</evidence>
<dbReference type="RefSeq" id="WP_192037968.1">
    <property type="nucleotide sequence ID" value="NZ_JACYWE010000001.1"/>
</dbReference>
<protein>
    <submittedName>
        <fullName evidence="1">Uncharacterized protein</fullName>
    </submittedName>
</protein>
<sequence>MTEPRPSIEPGQVQREIQQVLDQIDAAVSDAGASAAGHAGVAPRVELFEQAHAILVEALGAIDDV</sequence>
<keyword evidence="2" id="KW-1185">Reference proteome</keyword>
<dbReference type="Proteomes" id="UP000642993">
    <property type="component" value="Unassembled WGS sequence"/>
</dbReference>
<name>A0A927JBC9_9ACTN</name>
<gene>
    <name evidence="1" type="ORF">HT102_03455</name>
</gene>
<dbReference type="EMBL" id="JACYWE010000001">
    <property type="protein sequence ID" value="MBD8505547.1"/>
    <property type="molecule type" value="Genomic_DNA"/>
</dbReference>
<comment type="caution">
    <text evidence="1">The sequence shown here is derived from an EMBL/GenBank/DDBJ whole genome shotgun (WGS) entry which is preliminary data.</text>
</comment>
<accession>A0A927JBC9</accession>
<dbReference type="AlphaFoldDB" id="A0A927JBC9"/>
<proteinExistence type="predicted"/>
<reference evidence="1" key="1">
    <citation type="submission" date="2020-09" db="EMBL/GenBank/DDBJ databases">
        <title>Hoyosella lacisalsi sp. nov., a halotolerant actinobacterium isolated from soil of Lake Gudzhirganskoe.</title>
        <authorList>
            <person name="Yang Q."/>
            <person name="Guo P.Y."/>
            <person name="Liu S.W."/>
            <person name="Li F.N."/>
            <person name="Sun C.H."/>
        </authorList>
    </citation>
    <scope>NUCLEOTIDE SEQUENCE</scope>
    <source>
        <strain evidence="1">G463</strain>
    </source>
</reference>
<organism evidence="1 2">
    <name type="scientific">Lolliginicoccus lacisalsi</name>
    <dbReference type="NCBI Taxonomy" id="2742202"/>
    <lineage>
        <taxon>Bacteria</taxon>
        <taxon>Bacillati</taxon>
        <taxon>Actinomycetota</taxon>
        <taxon>Actinomycetes</taxon>
        <taxon>Mycobacteriales</taxon>
        <taxon>Hoyosellaceae</taxon>
        <taxon>Lolliginicoccus</taxon>
    </lineage>
</organism>
<evidence type="ECO:0000313" key="2">
    <source>
        <dbReference type="Proteomes" id="UP000642993"/>
    </source>
</evidence>